<keyword evidence="1 2" id="KW-0732">Signal</keyword>
<dbReference type="Gene3D" id="2.130.10.130">
    <property type="entry name" value="Integrin alpha, N-terminal"/>
    <property type="match status" value="1"/>
</dbReference>
<proteinExistence type="predicted"/>
<name>A0A939K4W8_9BACT</name>
<evidence type="ECO:0000313" key="4">
    <source>
        <dbReference type="Proteomes" id="UP000664034"/>
    </source>
</evidence>
<sequence>MKAVFAFASVLFCGFTLLESAAPPRFTKYFVAAESYESAGVMDVDGNGTLDIVSGDFWYENEAPKQGGDKPTFRKRHLIGHQKREDQYYDDFSTIPFDVNADGRIDVITGGWWSGTLRWLENVNKGDWPVHDIANVGNVETTRVWDVDGDGQPELCPNNPGKSLKYLKYQPAEKNFRVVDVNPTQGHGLGFGDVNGDGRGDFIVSEGWLEAGGPKENPTWTLHKEFALGTASVPIIVTDVNGDKRADLIVGQGHGYGLHWYEQGGQNGQPRTGGAGSTWTKHVIDEKNSQYHVMEWADITGDGKPELITGKRFRAHNDNDPGSNDPVGLYYFTFNGKTFDKHIISYGPAGEAKGTGIYFALADLRNTGRKDIVVAGKDGLYVFWNEQ</sequence>
<accession>A0A939K4W8</accession>
<dbReference type="PANTHER" id="PTHR44103:SF1">
    <property type="entry name" value="PROPROTEIN CONVERTASE P"/>
    <property type="match status" value="1"/>
</dbReference>
<reference evidence="3" key="1">
    <citation type="submission" date="2021-03" db="EMBL/GenBank/DDBJ databases">
        <title>Fibrella sp. HMF5335 genome sequencing and assembly.</title>
        <authorList>
            <person name="Kang H."/>
            <person name="Kim H."/>
            <person name="Bae S."/>
            <person name="Joh K."/>
        </authorList>
    </citation>
    <scope>NUCLEOTIDE SEQUENCE</scope>
    <source>
        <strain evidence="3">HMF5335</strain>
    </source>
</reference>
<dbReference type="EMBL" id="JAFMYV010000002">
    <property type="protein sequence ID" value="MBO0935830.1"/>
    <property type="molecule type" value="Genomic_DNA"/>
</dbReference>
<evidence type="ECO:0000256" key="1">
    <source>
        <dbReference type="ARBA" id="ARBA00022729"/>
    </source>
</evidence>
<organism evidence="3 4">
    <name type="scientific">Fibrella rubiginis</name>
    <dbReference type="NCBI Taxonomy" id="2817060"/>
    <lineage>
        <taxon>Bacteria</taxon>
        <taxon>Pseudomonadati</taxon>
        <taxon>Bacteroidota</taxon>
        <taxon>Cytophagia</taxon>
        <taxon>Cytophagales</taxon>
        <taxon>Spirosomataceae</taxon>
        <taxon>Fibrella</taxon>
    </lineage>
</organism>
<feature type="signal peptide" evidence="2">
    <location>
        <begin position="1"/>
        <end position="21"/>
    </location>
</feature>
<evidence type="ECO:0000313" key="3">
    <source>
        <dbReference type="EMBL" id="MBO0935830.1"/>
    </source>
</evidence>
<dbReference type="Pfam" id="PF13517">
    <property type="entry name" value="FG-GAP_3"/>
    <property type="match status" value="1"/>
</dbReference>
<keyword evidence="4" id="KW-1185">Reference proteome</keyword>
<dbReference type="PANTHER" id="PTHR44103">
    <property type="entry name" value="PROPROTEIN CONVERTASE P"/>
    <property type="match status" value="1"/>
</dbReference>
<comment type="caution">
    <text evidence="3">The sequence shown here is derived from an EMBL/GenBank/DDBJ whole genome shotgun (WGS) entry which is preliminary data.</text>
</comment>
<feature type="chain" id="PRO_5037128726" evidence="2">
    <location>
        <begin position="22"/>
        <end position="387"/>
    </location>
</feature>
<dbReference type="RefSeq" id="WP_207363393.1">
    <property type="nucleotide sequence ID" value="NZ_JAFMYV010000002.1"/>
</dbReference>
<dbReference type="InterPro" id="IPR013517">
    <property type="entry name" value="FG-GAP"/>
</dbReference>
<dbReference type="SUPFAM" id="SSF69318">
    <property type="entry name" value="Integrin alpha N-terminal domain"/>
    <property type="match status" value="1"/>
</dbReference>
<protein>
    <submittedName>
        <fullName evidence="3">VCBS repeat-containing protein</fullName>
    </submittedName>
</protein>
<dbReference type="Proteomes" id="UP000664034">
    <property type="component" value="Unassembled WGS sequence"/>
</dbReference>
<evidence type="ECO:0000256" key="2">
    <source>
        <dbReference type="SAM" id="SignalP"/>
    </source>
</evidence>
<dbReference type="InterPro" id="IPR028994">
    <property type="entry name" value="Integrin_alpha_N"/>
</dbReference>
<gene>
    <name evidence="3" type="ORF">J2I47_04650</name>
</gene>
<dbReference type="AlphaFoldDB" id="A0A939K4W8"/>